<feature type="region of interest" description="Disordered" evidence="1">
    <location>
        <begin position="178"/>
        <end position="282"/>
    </location>
</feature>
<gene>
    <name evidence="2" type="ORF">g.19896</name>
</gene>
<feature type="compositionally biased region" description="Acidic residues" evidence="1">
    <location>
        <begin position="259"/>
        <end position="271"/>
    </location>
</feature>
<evidence type="ECO:0000256" key="1">
    <source>
        <dbReference type="SAM" id="MobiDB-lite"/>
    </source>
</evidence>
<feature type="region of interest" description="Disordered" evidence="1">
    <location>
        <begin position="309"/>
        <end position="348"/>
    </location>
</feature>
<feature type="compositionally biased region" description="Low complexity" evidence="1">
    <location>
        <begin position="233"/>
        <end position="244"/>
    </location>
</feature>
<dbReference type="EMBL" id="GEBQ01013154">
    <property type="protein sequence ID" value="JAT26823.1"/>
    <property type="molecule type" value="Transcribed_RNA"/>
</dbReference>
<name>A0A1B6LT05_9HEMI</name>
<organism evidence="2">
    <name type="scientific">Graphocephala atropunctata</name>
    <dbReference type="NCBI Taxonomy" id="36148"/>
    <lineage>
        <taxon>Eukaryota</taxon>
        <taxon>Metazoa</taxon>
        <taxon>Ecdysozoa</taxon>
        <taxon>Arthropoda</taxon>
        <taxon>Hexapoda</taxon>
        <taxon>Insecta</taxon>
        <taxon>Pterygota</taxon>
        <taxon>Neoptera</taxon>
        <taxon>Paraneoptera</taxon>
        <taxon>Hemiptera</taxon>
        <taxon>Auchenorrhyncha</taxon>
        <taxon>Membracoidea</taxon>
        <taxon>Cicadellidae</taxon>
        <taxon>Cicadellinae</taxon>
        <taxon>Cicadellini</taxon>
        <taxon>Graphocephala</taxon>
    </lineage>
</organism>
<dbReference type="AlphaFoldDB" id="A0A1B6LT05"/>
<feature type="compositionally biased region" description="Low complexity" evidence="1">
    <location>
        <begin position="400"/>
        <end position="429"/>
    </location>
</feature>
<reference evidence="2" key="1">
    <citation type="submission" date="2015-11" db="EMBL/GenBank/DDBJ databases">
        <title>De novo transcriptome assembly of four potential Pierce s Disease insect vectors from Arizona vineyards.</title>
        <authorList>
            <person name="Tassone E.E."/>
        </authorList>
    </citation>
    <scope>NUCLEOTIDE SEQUENCE</scope>
</reference>
<feature type="region of interest" description="Disordered" evidence="1">
    <location>
        <begin position="97"/>
        <end position="146"/>
    </location>
</feature>
<feature type="compositionally biased region" description="Polar residues" evidence="1">
    <location>
        <begin position="337"/>
        <end position="348"/>
    </location>
</feature>
<dbReference type="InterPro" id="IPR052602">
    <property type="entry name" value="Growth_transcription_reg"/>
</dbReference>
<dbReference type="PANTHER" id="PTHR46515">
    <property type="entry name" value="TATA ELEMENT MODULATORY FACTOR TMF1"/>
    <property type="match status" value="1"/>
</dbReference>
<feature type="compositionally biased region" description="Low complexity" evidence="1">
    <location>
        <begin position="44"/>
        <end position="60"/>
    </location>
</feature>
<proteinExistence type="predicted"/>
<dbReference type="GO" id="GO:0005794">
    <property type="term" value="C:Golgi apparatus"/>
    <property type="evidence" value="ECO:0007669"/>
    <property type="project" value="TreeGrafter"/>
</dbReference>
<protein>
    <submittedName>
        <fullName evidence="2">Uncharacterized protein</fullName>
    </submittedName>
</protein>
<sequence>MDTMSWFDATGFANLAKTALKEAQKTIDKALDIKEEDVEHNIHSSLAGSVPGGSVPVEGVPRSESEPQLSSVNRLNTSASLWGSFTGSFFENPMAQENEAGSKETPARPTDLVSHQPKKTATFRLPTDGAQATDSHSSGALVGVETPEGGNIADIREEILSFPPVVYRKKEPRNYSNRLSAISSESDRRSSSSCEVLGSCTPDSEPPPSLSSSSSVARLRQSGSFESVEVLTSPSSVEVLGSSSSEHRYSSDSVSPLVEGEDVPELVEDSEPSVAEDSYTSASETLTSGTVLDLHHSDAVRDLMLKSTSSLETSLTEPPRDSVGSDCVSSCEEGTLMGSSGEETTLHNVSSTSYLKTLLADAMTEQSPSHRDHSPISSESRSDMIKVGSSGHTSGDELETTTSSDIEIISSPTPNGDSSSAASRQSPARLCMRGKIGLAAATEPLKALNTKSKG</sequence>
<dbReference type="PANTHER" id="PTHR46515:SF1">
    <property type="entry name" value="TATA ELEMENT MODULATORY FACTOR"/>
    <property type="match status" value="1"/>
</dbReference>
<feature type="compositionally biased region" description="Basic and acidic residues" evidence="1">
    <location>
        <begin position="368"/>
        <end position="384"/>
    </location>
</feature>
<feature type="non-terminal residue" evidence="2">
    <location>
        <position position="454"/>
    </location>
</feature>
<evidence type="ECO:0000313" key="2">
    <source>
        <dbReference type="EMBL" id="JAT26823.1"/>
    </source>
</evidence>
<feature type="region of interest" description="Disordered" evidence="1">
    <location>
        <begin position="44"/>
        <end position="72"/>
    </location>
</feature>
<dbReference type="GO" id="GO:0005783">
    <property type="term" value="C:endoplasmic reticulum"/>
    <property type="evidence" value="ECO:0007669"/>
    <property type="project" value="TreeGrafter"/>
</dbReference>
<feature type="region of interest" description="Disordered" evidence="1">
    <location>
        <begin position="362"/>
        <end position="429"/>
    </location>
</feature>
<accession>A0A1B6LT05</accession>